<accession>A0A0A9G8N6</accession>
<dbReference type="AlphaFoldDB" id="A0A0A9G8N6"/>
<evidence type="ECO:0000256" key="1">
    <source>
        <dbReference type="SAM" id="MobiDB-lite"/>
    </source>
</evidence>
<name>A0A0A9G8N6_ARUDO</name>
<evidence type="ECO:0000313" key="2">
    <source>
        <dbReference type="EMBL" id="JAE17038.1"/>
    </source>
</evidence>
<sequence>MDASKKSGKDSNRSVWPVGAVSNTMRLNMLYSCASRNCITFEIAIASSNPGGGVSNNSPNFNSPSCSTSTPRPMLSMKSFTPVPPSF</sequence>
<dbReference type="EMBL" id="GBRH01180858">
    <property type="protein sequence ID" value="JAE17038.1"/>
    <property type="molecule type" value="Transcribed_RNA"/>
</dbReference>
<reference evidence="2" key="2">
    <citation type="journal article" date="2015" name="Data Brief">
        <title>Shoot transcriptome of the giant reed, Arundo donax.</title>
        <authorList>
            <person name="Barrero R.A."/>
            <person name="Guerrero F.D."/>
            <person name="Moolhuijzen P."/>
            <person name="Goolsby J.A."/>
            <person name="Tidwell J."/>
            <person name="Bellgard S.E."/>
            <person name="Bellgard M.I."/>
        </authorList>
    </citation>
    <scope>NUCLEOTIDE SEQUENCE</scope>
    <source>
        <tissue evidence="2">Shoot tissue taken approximately 20 cm above the soil surface</tissue>
    </source>
</reference>
<protein>
    <submittedName>
        <fullName evidence="2">Uncharacterized protein</fullName>
    </submittedName>
</protein>
<feature type="region of interest" description="Disordered" evidence="1">
    <location>
        <begin position="52"/>
        <end position="87"/>
    </location>
</feature>
<feature type="compositionally biased region" description="Low complexity" evidence="1">
    <location>
        <begin position="55"/>
        <end position="69"/>
    </location>
</feature>
<proteinExistence type="predicted"/>
<reference evidence="2" key="1">
    <citation type="submission" date="2014-09" db="EMBL/GenBank/DDBJ databases">
        <authorList>
            <person name="Magalhaes I.L.F."/>
            <person name="Oliveira U."/>
            <person name="Santos F.R."/>
            <person name="Vidigal T.H.D.A."/>
            <person name="Brescovit A.D."/>
            <person name="Santos A.J."/>
        </authorList>
    </citation>
    <scope>NUCLEOTIDE SEQUENCE</scope>
    <source>
        <tissue evidence="2">Shoot tissue taken approximately 20 cm above the soil surface</tissue>
    </source>
</reference>
<organism evidence="2">
    <name type="scientific">Arundo donax</name>
    <name type="common">Giant reed</name>
    <name type="synonym">Donax arundinaceus</name>
    <dbReference type="NCBI Taxonomy" id="35708"/>
    <lineage>
        <taxon>Eukaryota</taxon>
        <taxon>Viridiplantae</taxon>
        <taxon>Streptophyta</taxon>
        <taxon>Embryophyta</taxon>
        <taxon>Tracheophyta</taxon>
        <taxon>Spermatophyta</taxon>
        <taxon>Magnoliopsida</taxon>
        <taxon>Liliopsida</taxon>
        <taxon>Poales</taxon>
        <taxon>Poaceae</taxon>
        <taxon>PACMAD clade</taxon>
        <taxon>Arundinoideae</taxon>
        <taxon>Arundineae</taxon>
        <taxon>Arundo</taxon>
    </lineage>
</organism>